<dbReference type="PANTHER" id="PTHR11697">
    <property type="entry name" value="GENERAL TRANSCRIPTION FACTOR 2-RELATED ZINC FINGER PROTEIN"/>
    <property type="match status" value="1"/>
</dbReference>
<name>A0A9J6AEN7_SOLCO</name>
<organism evidence="1 2">
    <name type="scientific">Solanum commersonii</name>
    <name type="common">Commerson's wild potato</name>
    <name type="synonym">Commerson's nightshade</name>
    <dbReference type="NCBI Taxonomy" id="4109"/>
    <lineage>
        <taxon>Eukaryota</taxon>
        <taxon>Viridiplantae</taxon>
        <taxon>Streptophyta</taxon>
        <taxon>Embryophyta</taxon>
        <taxon>Tracheophyta</taxon>
        <taxon>Spermatophyta</taxon>
        <taxon>Magnoliopsida</taxon>
        <taxon>eudicotyledons</taxon>
        <taxon>Gunneridae</taxon>
        <taxon>Pentapetalae</taxon>
        <taxon>asterids</taxon>
        <taxon>lamiids</taxon>
        <taxon>Solanales</taxon>
        <taxon>Solanaceae</taxon>
        <taxon>Solanoideae</taxon>
        <taxon>Solaneae</taxon>
        <taxon>Solanum</taxon>
    </lineage>
</organism>
<dbReference type="AlphaFoldDB" id="A0A9J6AEN7"/>
<accession>A0A9J6AEN7</accession>
<dbReference type="OrthoDB" id="1107648at2759"/>
<sequence>MDELRQSQKDNLQKALDMDEIETGRSLNQELGLIRVGDTRWGSHYKAFQNFILLFDSIIDVLDTFVEDANTLDEIAKASGYLKSFQTYECFHVTFDERYFGNHL</sequence>
<dbReference type="EMBL" id="JACXVP010000002">
    <property type="protein sequence ID" value="KAG5622859.1"/>
    <property type="molecule type" value="Genomic_DNA"/>
</dbReference>
<dbReference type="PANTHER" id="PTHR11697:SF230">
    <property type="entry name" value="ZINC FINGER, MYM DOMAIN CONTAINING 1"/>
    <property type="match status" value="1"/>
</dbReference>
<protein>
    <submittedName>
        <fullName evidence="1">Uncharacterized protein</fullName>
    </submittedName>
</protein>
<comment type="caution">
    <text evidence="1">The sequence shown here is derived from an EMBL/GenBank/DDBJ whole genome shotgun (WGS) entry which is preliminary data.</text>
</comment>
<evidence type="ECO:0000313" key="2">
    <source>
        <dbReference type="Proteomes" id="UP000824120"/>
    </source>
</evidence>
<gene>
    <name evidence="1" type="ORF">H5410_008077</name>
</gene>
<reference evidence="1 2" key="1">
    <citation type="submission" date="2020-09" db="EMBL/GenBank/DDBJ databases">
        <title>De no assembly of potato wild relative species, Solanum commersonii.</title>
        <authorList>
            <person name="Cho K."/>
        </authorList>
    </citation>
    <scope>NUCLEOTIDE SEQUENCE [LARGE SCALE GENOMIC DNA]</scope>
    <source>
        <strain evidence="1">LZ3.2</strain>
        <tissue evidence="1">Leaf</tissue>
    </source>
</reference>
<dbReference type="Proteomes" id="UP000824120">
    <property type="component" value="Chromosome 2"/>
</dbReference>
<keyword evidence="2" id="KW-1185">Reference proteome</keyword>
<evidence type="ECO:0000313" key="1">
    <source>
        <dbReference type="EMBL" id="KAG5622859.1"/>
    </source>
</evidence>
<proteinExistence type="predicted"/>
<dbReference type="InterPro" id="IPR055298">
    <property type="entry name" value="AtLOH3-like"/>
</dbReference>